<dbReference type="AlphaFoldDB" id="A0A4Y2GX61"/>
<evidence type="ECO:0000313" key="3">
    <source>
        <dbReference type="Proteomes" id="UP000499080"/>
    </source>
</evidence>
<evidence type="ECO:0000256" key="1">
    <source>
        <dbReference type="SAM" id="Phobius"/>
    </source>
</evidence>
<keyword evidence="1" id="KW-0812">Transmembrane</keyword>
<feature type="transmembrane region" description="Helical" evidence="1">
    <location>
        <begin position="152"/>
        <end position="173"/>
    </location>
</feature>
<proteinExistence type="predicted"/>
<organism evidence="2 3">
    <name type="scientific">Araneus ventricosus</name>
    <name type="common">Orbweaver spider</name>
    <name type="synonym">Epeira ventricosa</name>
    <dbReference type="NCBI Taxonomy" id="182803"/>
    <lineage>
        <taxon>Eukaryota</taxon>
        <taxon>Metazoa</taxon>
        <taxon>Ecdysozoa</taxon>
        <taxon>Arthropoda</taxon>
        <taxon>Chelicerata</taxon>
        <taxon>Arachnida</taxon>
        <taxon>Araneae</taxon>
        <taxon>Araneomorphae</taxon>
        <taxon>Entelegynae</taxon>
        <taxon>Araneoidea</taxon>
        <taxon>Araneidae</taxon>
        <taxon>Araneus</taxon>
    </lineage>
</organism>
<reference evidence="2 3" key="1">
    <citation type="journal article" date="2019" name="Sci. Rep.">
        <title>Orb-weaving spider Araneus ventricosus genome elucidates the spidroin gene catalogue.</title>
        <authorList>
            <person name="Kono N."/>
            <person name="Nakamura H."/>
            <person name="Ohtoshi R."/>
            <person name="Moran D.A.P."/>
            <person name="Shinohara A."/>
            <person name="Yoshida Y."/>
            <person name="Fujiwara M."/>
            <person name="Mori M."/>
            <person name="Tomita M."/>
            <person name="Arakawa K."/>
        </authorList>
    </citation>
    <scope>NUCLEOTIDE SEQUENCE [LARGE SCALE GENOMIC DNA]</scope>
</reference>
<keyword evidence="1" id="KW-1133">Transmembrane helix</keyword>
<keyword evidence="1" id="KW-0472">Membrane</keyword>
<comment type="caution">
    <text evidence="2">The sequence shown here is derived from an EMBL/GenBank/DDBJ whole genome shotgun (WGS) entry which is preliminary data.</text>
</comment>
<keyword evidence="3" id="KW-1185">Reference proteome</keyword>
<dbReference type="Proteomes" id="UP000499080">
    <property type="component" value="Unassembled WGS sequence"/>
</dbReference>
<sequence>MCLLPAPLLHTQNKTEGEPLFALYSIERSHFSPLFITATITAISAGGRRSTLIGLLICPILPATFTHSSSFHGEKGHRCTGNLLTHRSVDSFRRRVSYRYQQMAVRSQRSFVASRGGELKSSRPSEREGEKTCCASHAVQVVGRGGFLSRTLALGGSATHLALFLTLTLRLPVRFMQWRQKIFKTTKSTPDYRG</sequence>
<evidence type="ECO:0000313" key="2">
    <source>
        <dbReference type="EMBL" id="GBM58083.1"/>
    </source>
</evidence>
<name>A0A4Y2GX61_ARAVE</name>
<protein>
    <submittedName>
        <fullName evidence="2">Uncharacterized protein</fullName>
    </submittedName>
</protein>
<gene>
    <name evidence="2" type="ORF">AVEN_10384_1</name>
</gene>
<dbReference type="EMBL" id="BGPR01001621">
    <property type="protein sequence ID" value="GBM58083.1"/>
    <property type="molecule type" value="Genomic_DNA"/>
</dbReference>
<accession>A0A4Y2GX61</accession>